<feature type="compositionally biased region" description="Low complexity" evidence="1">
    <location>
        <begin position="664"/>
        <end position="679"/>
    </location>
</feature>
<accession>A0AAN6GAQ0</accession>
<evidence type="ECO:0000313" key="4">
    <source>
        <dbReference type="Proteomes" id="UP001176521"/>
    </source>
</evidence>
<feature type="compositionally biased region" description="Polar residues" evidence="1">
    <location>
        <begin position="357"/>
        <end position="370"/>
    </location>
</feature>
<organism evidence="3 4">
    <name type="scientific">Tilletia horrida</name>
    <dbReference type="NCBI Taxonomy" id="155126"/>
    <lineage>
        <taxon>Eukaryota</taxon>
        <taxon>Fungi</taxon>
        <taxon>Dikarya</taxon>
        <taxon>Basidiomycota</taxon>
        <taxon>Ustilaginomycotina</taxon>
        <taxon>Exobasidiomycetes</taxon>
        <taxon>Tilletiales</taxon>
        <taxon>Tilletiaceae</taxon>
        <taxon>Tilletia</taxon>
    </lineage>
</organism>
<feature type="compositionally biased region" description="Low complexity" evidence="1">
    <location>
        <begin position="707"/>
        <end position="726"/>
    </location>
</feature>
<feature type="compositionally biased region" description="Polar residues" evidence="1">
    <location>
        <begin position="829"/>
        <end position="841"/>
    </location>
</feature>
<feature type="region of interest" description="Disordered" evidence="1">
    <location>
        <begin position="630"/>
        <end position="760"/>
    </location>
</feature>
<feature type="compositionally biased region" description="Basic and acidic residues" evidence="1">
    <location>
        <begin position="636"/>
        <end position="645"/>
    </location>
</feature>
<keyword evidence="2" id="KW-1133">Transmembrane helix</keyword>
<reference evidence="3" key="1">
    <citation type="journal article" date="2023" name="PhytoFront">
        <title>Draft Genome Resources of Seven Strains of Tilletia horrida, Causal Agent of Kernel Smut of Rice.</title>
        <authorList>
            <person name="Khanal S."/>
            <person name="Antony Babu S."/>
            <person name="Zhou X.G."/>
        </authorList>
    </citation>
    <scope>NUCLEOTIDE SEQUENCE</scope>
    <source>
        <strain evidence="3">TX3</strain>
    </source>
</reference>
<dbReference type="AlphaFoldDB" id="A0AAN6GAQ0"/>
<feature type="compositionally biased region" description="Basic and acidic residues" evidence="1">
    <location>
        <begin position="742"/>
        <end position="760"/>
    </location>
</feature>
<proteinExistence type="predicted"/>
<feature type="transmembrane region" description="Helical" evidence="2">
    <location>
        <begin position="77"/>
        <end position="97"/>
    </location>
</feature>
<feature type="region of interest" description="Disordered" evidence="1">
    <location>
        <begin position="460"/>
        <end position="523"/>
    </location>
</feature>
<feature type="compositionally biased region" description="Polar residues" evidence="1">
    <location>
        <begin position="297"/>
        <end position="320"/>
    </location>
</feature>
<keyword evidence="4" id="KW-1185">Reference proteome</keyword>
<feature type="region of interest" description="Disordered" evidence="1">
    <location>
        <begin position="349"/>
        <end position="376"/>
    </location>
</feature>
<feature type="transmembrane region" description="Helical" evidence="2">
    <location>
        <begin position="14"/>
        <end position="34"/>
    </location>
</feature>
<feature type="compositionally biased region" description="Low complexity" evidence="1">
    <location>
        <begin position="460"/>
        <end position="483"/>
    </location>
</feature>
<sequence length="884" mass="93912">MLGTPERRLFVVRVIRFLTMVACLLFFVGVVAQLHKDVHQHRAQSSPADADDDQGSGSSTDDQAIQLFPKRYLPTLIVSRAFLLLLVLTVLLGHIPLANKARNTLADLTFPLQGSPWAQTDMGIPDEVGRSQALDIELQGDLSRLIGSAIILLVSAAQELSRRINHYLLVTAFLLASIGLLNLAAAVLIYNPAHSGPFAPSVSKAFSSTAAAKSVLRERPRIPSYLHAVSASAFSSLQRLGTKKTTTGGLPHSHRAQDAIIQPASIPFPEPASRGIHRVPVPTSQTFYDEKAAFRTHAQSATTSPTRSTTNPLSPQLAQTFNGRHPLATDEALRIVLDQPVSATAAVAMTAAREGKSSQQDSSPLRNTSTTEKDKDVLIRMWTAQIAEQRQQQQQQGQQQQGQPIAATTTMIGRTGSINAPAFPTTQEPRLGGRMQITAPYLSLREARARYALHKAAMASSAPGSTAPGGTAAAAPAAAAASPSEEKVQNRAALSEIREGDDAVPPSAALPASASASPLTAKRESKLDVVADMRTLDIRSAPKFASMQGELGDHQSQRQHEQQRHISTASTIPKSIANESEQNDAALRARELMEDRAELERMVQHLRPAAGAPPCSASLGRTSATPSICISVSSSEDDRASEVSSRRARRGPPPALSFHSCSRPPSAGAESSPTSSVSPPRSPEYPRSETTRWSQPSAAYTMRTGITARSGTNTGTGTSASAAQSRSRTRNPGMTATTTRDGSQRTRETSSADGDRHLRERDSRYLSAVLASIRGPEQRAQMVAATAAAAAPAAAFASASTSDSASTPALPPPYLPIERSDMTHGESAPSASSANGGTTRTDAPLRSPGMLSALENAQRAALARAKERNKKRSLWLAKVHAVPK</sequence>
<keyword evidence="2" id="KW-0812">Transmembrane</keyword>
<protein>
    <submittedName>
        <fullName evidence="3">Uncharacterized protein</fullName>
    </submittedName>
</protein>
<feature type="compositionally biased region" description="Polar residues" evidence="1">
    <location>
        <begin position="732"/>
        <end position="741"/>
    </location>
</feature>
<keyword evidence="2" id="KW-0472">Membrane</keyword>
<feature type="region of interest" description="Disordered" evidence="1">
    <location>
        <begin position="42"/>
        <end position="61"/>
    </location>
</feature>
<comment type="caution">
    <text evidence="3">The sequence shown here is derived from an EMBL/GenBank/DDBJ whole genome shotgun (WGS) entry which is preliminary data.</text>
</comment>
<evidence type="ECO:0000256" key="2">
    <source>
        <dbReference type="SAM" id="Phobius"/>
    </source>
</evidence>
<feature type="transmembrane region" description="Helical" evidence="2">
    <location>
        <begin position="167"/>
        <end position="190"/>
    </location>
</feature>
<evidence type="ECO:0000313" key="3">
    <source>
        <dbReference type="EMBL" id="KAK0531140.1"/>
    </source>
</evidence>
<feature type="compositionally biased region" description="Low complexity" evidence="1">
    <location>
        <begin position="505"/>
        <end position="519"/>
    </location>
</feature>
<dbReference type="EMBL" id="JAPDMQ010000194">
    <property type="protein sequence ID" value="KAK0531140.1"/>
    <property type="molecule type" value="Genomic_DNA"/>
</dbReference>
<feature type="region of interest" description="Disordered" evidence="1">
    <location>
        <begin position="797"/>
        <end position="884"/>
    </location>
</feature>
<dbReference type="Proteomes" id="UP001176521">
    <property type="component" value="Unassembled WGS sequence"/>
</dbReference>
<gene>
    <name evidence="3" type="ORF">OC842_003703</name>
</gene>
<feature type="compositionally biased region" description="Low complexity" evidence="1">
    <location>
        <begin position="797"/>
        <end position="808"/>
    </location>
</feature>
<feature type="region of interest" description="Disordered" evidence="1">
    <location>
        <begin position="296"/>
        <end position="320"/>
    </location>
</feature>
<name>A0AAN6GAQ0_9BASI</name>
<evidence type="ECO:0000256" key="1">
    <source>
        <dbReference type="SAM" id="MobiDB-lite"/>
    </source>
</evidence>